<protein>
    <submittedName>
        <fullName evidence="2">Uncharacterized protein</fullName>
    </submittedName>
</protein>
<organism evidence="2 3">
    <name type="scientific">Curtobacterium citreum</name>
    <dbReference type="NCBI Taxonomy" id="2036"/>
    <lineage>
        <taxon>Bacteria</taxon>
        <taxon>Bacillati</taxon>
        <taxon>Actinomycetota</taxon>
        <taxon>Actinomycetes</taxon>
        <taxon>Micrococcales</taxon>
        <taxon>Microbacteriaceae</taxon>
        <taxon>Curtobacterium</taxon>
    </lineage>
</organism>
<dbReference type="RefSeq" id="WP_148061731.1">
    <property type="nucleotide sequence ID" value="NZ_JBBKAP010000076.1"/>
</dbReference>
<feature type="compositionally biased region" description="Polar residues" evidence="1">
    <location>
        <begin position="52"/>
        <end position="66"/>
    </location>
</feature>
<feature type="region of interest" description="Disordered" evidence="1">
    <location>
        <begin position="136"/>
        <end position="184"/>
    </location>
</feature>
<name>A0ABU8YEK4_9MICO</name>
<dbReference type="Proteomes" id="UP001370299">
    <property type="component" value="Unassembled WGS sequence"/>
</dbReference>
<proteinExistence type="predicted"/>
<evidence type="ECO:0000256" key="1">
    <source>
        <dbReference type="SAM" id="MobiDB-lite"/>
    </source>
</evidence>
<dbReference type="EMBL" id="JBBLYY010000077">
    <property type="protein sequence ID" value="MEK0172945.1"/>
    <property type="molecule type" value="Genomic_DNA"/>
</dbReference>
<comment type="caution">
    <text evidence="2">The sequence shown here is derived from an EMBL/GenBank/DDBJ whole genome shotgun (WGS) entry which is preliminary data.</text>
</comment>
<evidence type="ECO:0000313" key="3">
    <source>
        <dbReference type="Proteomes" id="UP001370299"/>
    </source>
</evidence>
<reference evidence="2 3" key="1">
    <citation type="submission" date="2024-03" db="EMBL/GenBank/DDBJ databases">
        <title>Whole genomes of four grape xylem sap localized bacterial endophytes.</title>
        <authorList>
            <person name="Kumar G."/>
            <person name="Savka M.A."/>
        </authorList>
    </citation>
    <scope>NUCLEOTIDE SEQUENCE [LARGE SCALE GENOMIC DNA]</scope>
    <source>
        <strain evidence="2 3">RIT_GXS8</strain>
    </source>
</reference>
<sequence>MRIVLDTGGFSDVEVGTVDRDDTELVFRSPAGAVVARHPVTAVACLDVRATGPQSTPAPAVATTSGADDPSSPLAVRAAPTGNPQVDAARLDRPAAYAPWTQQEDTGLEAMTAAGMSVADVAIVLRRQDGGVRSRLRHLREAADEAATSTGATSPTSTVRFDEPPRPTPAPRGPASAQPTGTVS</sequence>
<keyword evidence="3" id="KW-1185">Reference proteome</keyword>
<feature type="region of interest" description="Disordered" evidence="1">
    <location>
        <begin position="51"/>
        <end position="72"/>
    </location>
</feature>
<feature type="compositionally biased region" description="Low complexity" evidence="1">
    <location>
        <begin position="146"/>
        <end position="158"/>
    </location>
</feature>
<gene>
    <name evidence="2" type="ORF">WMN62_15845</name>
</gene>
<accession>A0ABU8YEK4</accession>
<evidence type="ECO:0000313" key="2">
    <source>
        <dbReference type="EMBL" id="MEK0172945.1"/>
    </source>
</evidence>